<dbReference type="AlphaFoldDB" id="A0A225DQP8"/>
<keyword evidence="3" id="KW-1185">Reference proteome</keyword>
<proteinExistence type="predicted"/>
<dbReference type="EMBL" id="NIDE01000009">
    <property type="protein sequence ID" value="OWK39866.1"/>
    <property type="molecule type" value="Genomic_DNA"/>
</dbReference>
<protein>
    <submittedName>
        <fullName evidence="2">Uncharacterized protein</fullName>
    </submittedName>
</protein>
<accession>A0A225DQP8</accession>
<feature type="region of interest" description="Disordered" evidence="1">
    <location>
        <begin position="1"/>
        <end position="39"/>
    </location>
</feature>
<reference evidence="3" key="1">
    <citation type="submission" date="2017-06" db="EMBL/GenBank/DDBJ databases">
        <title>Genome analysis of Fimbriiglobus ruber SP5, the first member of the order Planctomycetales with confirmed chitinolytic capability.</title>
        <authorList>
            <person name="Ravin N.V."/>
            <person name="Rakitin A.L."/>
            <person name="Ivanova A.A."/>
            <person name="Beletsky A.V."/>
            <person name="Kulichevskaya I.S."/>
            <person name="Mardanov A.V."/>
            <person name="Dedysh S.N."/>
        </authorList>
    </citation>
    <scope>NUCLEOTIDE SEQUENCE [LARGE SCALE GENOMIC DNA]</scope>
    <source>
        <strain evidence="3">SP5</strain>
    </source>
</reference>
<dbReference type="Proteomes" id="UP000214646">
    <property type="component" value="Unassembled WGS sequence"/>
</dbReference>
<comment type="caution">
    <text evidence="2">The sequence shown here is derived from an EMBL/GenBank/DDBJ whole genome shotgun (WGS) entry which is preliminary data.</text>
</comment>
<evidence type="ECO:0000313" key="2">
    <source>
        <dbReference type="EMBL" id="OWK39866.1"/>
    </source>
</evidence>
<organism evidence="2 3">
    <name type="scientific">Fimbriiglobus ruber</name>
    <dbReference type="NCBI Taxonomy" id="1908690"/>
    <lineage>
        <taxon>Bacteria</taxon>
        <taxon>Pseudomonadati</taxon>
        <taxon>Planctomycetota</taxon>
        <taxon>Planctomycetia</taxon>
        <taxon>Gemmatales</taxon>
        <taxon>Gemmataceae</taxon>
        <taxon>Fimbriiglobus</taxon>
    </lineage>
</organism>
<evidence type="ECO:0000313" key="3">
    <source>
        <dbReference type="Proteomes" id="UP000214646"/>
    </source>
</evidence>
<sequence length="39" mass="4091">MHVLLGGFTVASDSPEGNKHENKKVPLGTLSTAIRKAEG</sequence>
<name>A0A225DQP8_9BACT</name>
<evidence type="ECO:0000256" key="1">
    <source>
        <dbReference type="SAM" id="MobiDB-lite"/>
    </source>
</evidence>
<gene>
    <name evidence="2" type="ORF">FRUB_05756</name>
</gene>